<accession>A0A0F8X5J8</accession>
<protein>
    <recommendedName>
        <fullName evidence="1">DUF551 domain-containing protein</fullName>
    </recommendedName>
</protein>
<dbReference type="AlphaFoldDB" id="A0A0F8X5J8"/>
<organism evidence="2">
    <name type="scientific">marine sediment metagenome</name>
    <dbReference type="NCBI Taxonomy" id="412755"/>
    <lineage>
        <taxon>unclassified sequences</taxon>
        <taxon>metagenomes</taxon>
        <taxon>ecological metagenomes</taxon>
    </lineage>
</organism>
<dbReference type="InterPro" id="IPR007539">
    <property type="entry name" value="DUF551"/>
</dbReference>
<evidence type="ECO:0000313" key="2">
    <source>
        <dbReference type="EMBL" id="KKK56220.1"/>
    </source>
</evidence>
<feature type="domain" description="DUF551" evidence="1">
    <location>
        <begin position="5"/>
        <end position="58"/>
    </location>
</feature>
<name>A0A0F8X5J8_9ZZZZ</name>
<gene>
    <name evidence="2" type="ORF">LCGC14_3066700</name>
</gene>
<sequence length="86" mass="9907">MLITWISVDDAMPTPYKNVLVSEGVAYWDEYDWYSMMDSDRRKIEWEVRHWASLPKAPVTCSGCVTLKEEISELKAQIAMVCGFGQ</sequence>
<evidence type="ECO:0000259" key="1">
    <source>
        <dbReference type="Pfam" id="PF04448"/>
    </source>
</evidence>
<dbReference type="EMBL" id="LAZR01065100">
    <property type="protein sequence ID" value="KKK56220.1"/>
    <property type="molecule type" value="Genomic_DNA"/>
</dbReference>
<proteinExistence type="predicted"/>
<dbReference type="Pfam" id="PF04448">
    <property type="entry name" value="DUF551"/>
    <property type="match status" value="1"/>
</dbReference>
<reference evidence="2" key="1">
    <citation type="journal article" date="2015" name="Nature">
        <title>Complex archaea that bridge the gap between prokaryotes and eukaryotes.</title>
        <authorList>
            <person name="Spang A."/>
            <person name="Saw J.H."/>
            <person name="Jorgensen S.L."/>
            <person name="Zaremba-Niedzwiedzka K."/>
            <person name="Martijn J."/>
            <person name="Lind A.E."/>
            <person name="van Eijk R."/>
            <person name="Schleper C."/>
            <person name="Guy L."/>
            <person name="Ettema T.J."/>
        </authorList>
    </citation>
    <scope>NUCLEOTIDE SEQUENCE</scope>
</reference>
<comment type="caution">
    <text evidence="2">The sequence shown here is derived from an EMBL/GenBank/DDBJ whole genome shotgun (WGS) entry which is preliminary data.</text>
</comment>